<dbReference type="PANTHER" id="PTHR43399">
    <property type="entry name" value="SUBTILISIN-RELATED"/>
    <property type="match status" value="1"/>
</dbReference>
<organism evidence="11 12">
    <name type="scientific">Nonomuraea mesophila</name>
    <dbReference type="NCBI Taxonomy" id="2530382"/>
    <lineage>
        <taxon>Bacteria</taxon>
        <taxon>Bacillati</taxon>
        <taxon>Actinomycetota</taxon>
        <taxon>Actinomycetes</taxon>
        <taxon>Streptosporangiales</taxon>
        <taxon>Streptosporangiaceae</taxon>
        <taxon>Nonomuraea</taxon>
    </lineage>
</organism>
<dbReference type="InterPro" id="IPR023827">
    <property type="entry name" value="Peptidase_S8_Asp-AS"/>
</dbReference>
<dbReference type="InterPro" id="IPR046450">
    <property type="entry name" value="PA_dom_sf"/>
</dbReference>
<dbReference type="Pfam" id="PF00082">
    <property type="entry name" value="Peptidase_S8"/>
    <property type="match status" value="1"/>
</dbReference>
<evidence type="ECO:0000256" key="9">
    <source>
        <dbReference type="SAM" id="SignalP"/>
    </source>
</evidence>
<feature type="active site" description="Charge relay system" evidence="5 6">
    <location>
        <position position="279"/>
    </location>
</feature>
<feature type="chain" id="PRO_5039718546" description="Peptidase S8/S53 domain-containing protein" evidence="9">
    <location>
        <begin position="29"/>
        <end position="1282"/>
    </location>
</feature>
<accession>A0A4R5FUM4</accession>
<evidence type="ECO:0000256" key="5">
    <source>
        <dbReference type="PIRSR" id="PIRSR615500-1"/>
    </source>
</evidence>
<dbReference type="InterPro" id="IPR015500">
    <property type="entry name" value="Peptidase_S8_subtilisin-rel"/>
</dbReference>
<keyword evidence="4 6" id="KW-0720">Serine protease</keyword>
<comment type="similarity">
    <text evidence="1 6 7">Belongs to the peptidase S8 family.</text>
</comment>
<evidence type="ECO:0000256" key="1">
    <source>
        <dbReference type="ARBA" id="ARBA00011073"/>
    </source>
</evidence>
<reference evidence="11 12" key="1">
    <citation type="submission" date="2019-03" db="EMBL/GenBank/DDBJ databases">
        <title>Draft genome sequences of novel Actinobacteria.</title>
        <authorList>
            <person name="Sahin N."/>
            <person name="Ay H."/>
            <person name="Saygin H."/>
        </authorList>
    </citation>
    <scope>NUCLEOTIDE SEQUENCE [LARGE SCALE GENOMIC DNA]</scope>
    <source>
        <strain evidence="11 12">6K102</strain>
    </source>
</reference>
<proteinExistence type="inferred from homology"/>
<keyword evidence="9" id="KW-0732">Signal</keyword>
<feature type="signal peptide" evidence="9">
    <location>
        <begin position="1"/>
        <end position="28"/>
    </location>
</feature>
<evidence type="ECO:0000256" key="7">
    <source>
        <dbReference type="RuleBase" id="RU003355"/>
    </source>
</evidence>
<dbReference type="InterPro" id="IPR022398">
    <property type="entry name" value="Peptidase_S8_His-AS"/>
</dbReference>
<dbReference type="Gene3D" id="2.60.40.10">
    <property type="entry name" value="Immunoglobulins"/>
    <property type="match status" value="1"/>
</dbReference>
<protein>
    <recommendedName>
        <fullName evidence="10">Peptidase S8/S53 domain-containing protein</fullName>
    </recommendedName>
</protein>
<evidence type="ECO:0000256" key="2">
    <source>
        <dbReference type="ARBA" id="ARBA00022670"/>
    </source>
</evidence>
<dbReference type="PROSITE" id="PS00137">
    <property type="entry name" value="SUBTILASE_HIS"/>
    <property type="match status" value="1"/>
</dbReference>
<dbReference type="EMBL" id="SMLD01000016">
    <property type="protein sequence ID" value="TDE57007.1"/>
    <property type="molecule type" value="Genomic_DNA"/>
</dbReference>
<evidence type="ECO:0000259" key="10">
    <source>
        <dbReference type="Pfam" id="PF00082"/>
    </source>
</evidence>
<evidence type="ECO:0000313" key="12">
    <source>
        <dbReference type="Proteomes" id="UP000295136"/>
    </source>
</evidence>
<feature type="domain" description="Peptidase S8/S53" evidence="10">
    <location>
        <begin position="238"/>
        <end position="504"/>
    </location>
</feature>
<dbReference type="GO" id="GO:0006508">
    <property type="term" value="P:proteolysis"/>
    <property type="evidence" value="ECO:0007669"/>
    <property type="project" value="UniProtKB-KW"/>
</dbReference>
<evidence type="ECO:0000256" key="8">
    <source>
        <dbReference type="SAM" id="MobiDB-lite"/>
    </source>
</evidence>
<keyword evidence="2 6" id="KW-0645">Protease</keyword>
<evidence type="ECO:0000313" key="11">
    <source>
        <dbReference type="EMBL" id="TDE57007.1"/>
    </source>
</evidence>
<gene>
    <name evidence="11" type="ORF">E1295_09225</name>
</gene>
<dbReference type="InterPro" id="IPR000209">
    <property type="entry name" value="Peptidase_S8/S53_dom"/>
</dbReference>
<dbReference type="SUPFAM" id="SSF52025">
    <property type="entry name" value="PA domain"/>
    <property type="match status" value="1"/>
</dbReference>
<evidence type="ECO:0000256" key="3">
    <source>
        <dbReference type="ARBA" id="ARBA00022801"/>
    </source>
</evidence>
<feature type="region of interest" description="Disordered" evidence="8">
    <location>
        <begin position="968"/>
        <end position="993"/>
    </location>
</feature>
<feature type="active site" description="Charge relay system" evidence="5 6">
    <location>
        <position position="247"/>
    </location>
</feature>
<dbReference type="InterPro" id="IPR051048">
    <property type="entry name" value="Peptidase_S8/S53_subtilisin"/>
</dbReference>
<keyword evidence="3 6" id="KW-0378">Hydrolase</keyword>
<dbReference type="Gene3D" id="3.40.50.200">
    <property type="entry name" value="Peptidase S8/S53 domain"/>
    <property type="match status" value="1"/>
</dbReference>
<feature type="active site" description="Charge relay system" evidence="5 6">
    <location>
        <position position="457"/>
    </location>
</feature>
<dbReference type="PRINTS" id="PR00723">
    <property type="entry name" value="SUBTILISIN"/>
</dbReference>
<comment type="caution">
    <text evidence="11">The sequence shown here is derived from an EMBL/GenBank/DDBJ whole genome shotgun (WGS) entry which is preliminary data.</text>
</comment>
<evidence type="ECO:0000256" key="4">
    <source>
        <dbReference type="ARBA" id="ARBA00022825"/>
    </source>
</evidence>
<dbReference type="InterPro" id="IPR013783">
    <property type="entry name" value="Ig-like_fold"/>
</dbReference>
<dbReference type="InterPro" id="IPR036852">
    <property type="entry name" value="Peptidase_S8/S53_dom_sf"/>
</dbReference>
<sequence>MHHQHLRFPALLAGSALVLALAASPGHAGASGQAPVTSTVTSAATSTGSATGAAAPVIITLITGDVVTYTPVKDGVPQISIEEAARPDGAQVTFATLPARNGGWLVLPSDAAPLVSEGTLDETLFDVVTLAREGRTDRIPLLVTYRGEPAASTLSSTAGALAGAADVRPLASIDGAALTVRPADAGRFWNGFLGERPALERSAGGIAKIWLDRQVTASLDKSVPLVGAPAAWEKGLDGTGAKVAVLDTGIDAEHPDLRGKITASENFTTSPDMADKKGHGTHVASIIAGSGSASGGTYKGVAPGASLLIGKVLADNGRGDWSWAIAGMEWAARQGADVVNMSLGGCCGDGSDPMSQALDELTKEHGTLFVAAAGNAGETLTVDTPAAANQAVAVGSVDKETGTSLSDFTSKGPRLYDAAVKPNVVAPGDGIVAARSSTSSGKPHPGNEQYIAGSGTSMATPHVAGAAALLAQQNPGWDADELRDALTSTAAREDGHNWYEQGSGRVDVARAVSQRVFASWAVDFGVLKGEPATRQVTYRNTGSEDVTLTVAPATRGWSGKPAPEGAVSLGAGTVTVPANGSATVDLTIDPAKGEAGAYGGWITASGGGAELVTPFSYYTGLPTHQLTVSLINSYGVKEFGSGVVGTEPVVYYIPTKRDVSPEDPFYPAGYYTARTDAQGNRQVPLPAGEYEVVTVINDAVIANRLSMVIGTVTLDGDKTLTLDARDTVPVGPVTKEKTEGDGKLWYVRTFTDRNNPVSVYTSGTGTEFYVTPVRKVTAGEMRLSHGWRLEPAALVSATAGRLRLDPVYDVTTTQAALTEDRTLRVVSAGQGREADFEGVDVAGKLVLAGVPLGDGPLPYRTAAGAMNQAAKLAAARGAAGFAGYLDVDGGRARVPYSTKEFLGLGLSADQGRALRAAVDARPVSVRLEPDDGGAVYRLRYDDRGRIPTKPHKVDTRDLVRIDAQYHADQPGTSGREFGTSTTGEAPGEISYGQPLTMPLARTEYFGPVDDRVTWTREISNQSLRLHASDRFTRHDRRQSEQWFKAPLAPGAVDQPKGQPAGVPCVMCRDGDRFVPLDRWSDSDPRHFTNLSTAEVKSAPRLFAGDQEIPVEGRAPRSFAVPEGSRKYRLESVDTTKRTLSPEVSTTWSFDSSPPSGTPGGTTCSYGPSCAVQPAILLGYDLPLDLLNRARAGLPFTFEIAAGPHESIPKKHAVKQLKAEYSVDDGATWLPAITGKRGKDRYQALVMHPPLRATSGYVSLRVTASNKAGATVTQTIKRAYALK</sequence>
<dbReference type="Gene3D" id="3.50.30.30">
    <property type="match status" value="1"/>
</dbReference>
<dbReference type="InterPro" id="IPR023828">
    <property type="entry name" value="Peptidase_S8_Ser-AS"/>
</dbReference>
<dbReference type="GO" id="GO:0005975">
    <property type="term" value="P:carbohydrate metabolic process"/>
    <property type="evidence" value="ECO:0007669"/>
    <property type="project" value="UniProtKB-ARBA"/>
</dbReference>
<dbReference type="PROSITE" id="PS51892">
    <property type="entry name" value="SUBTILASE"/>
    <property type="match status" value="1"/>
</dbReference>
<dbReference type="PANTHER" id="PTHR43399:SF4">
    <property type="entry name" value="CELL WALL-ASSOCIATED PROTEASE"/>
    <property type="match status" value="1"/>
</dbReference>
<dbReference type="PROSITE" id="PS00136">
    <property type="entry name" value="SUBTILASE_ASP"/>
    <property type="match status" value="1"/>
</dbReference>
<dbReference type="PROSITE" id="PS00138">
    <property type="entry name" value="SUBTILASE_SER"/>
    <property type="match status" value="1"/>
</dbReference>
<keyword evidence="12" id="KW-1185">Reference proteome</keyword>
<name>A0A4R5FUM4_9ACTN</name>
<evidence type="ECO:0000256" key="6">
    <source>
        <dbReference type="PROSITE-ProRule" id="PRU01240"/>
    </source>
</evidence>
<dbReference type="SUPFAM" id="SSF52743">
    <property type="entry name" value="Subtilisin-like"/>
    <property type="match status" value="1"/>
</dbReference>
<dbReference type="GO" id="GO:0004252">
    <property type="term" value="F:serine-type endopeptidase activity"/>
    <property type="evidence" value="ECO:0007669"/>
    <property type="project" value="UniProtKB-UniRule"/>
</dbReference>
<dbReference type="Proteomes" id="UP000295136">
    <property type="component" value="Unassembled WGS sequence"/>
</dbReference>